<gene>
    <name evidence="2" type="ORF">LCGC14_0498870</name>
</gene>
<reference evidence="2" key="1">
    <citation type="journal article" date="2015" name="Nature">
        <title>Complex archaea that bridge the gap between prokaryotes and eukaryotes.</title>
        <authorList>
            <person name="Spang A."/>
            <person name="Saw J.H."/>
            <person name="Jorgensen S.L."/>
            <person name="Zaremba-Niedzwiedzka K."/>
            <person name="Martijn J."/>
            <person name="Lind A.E."/>
            <person name="van Eijk R."/>
            <person name="Schleper C."/>
            <person name="Guy L."/>
            <person name="Ettema T.J."/>
        </authorList>
    </citation>
    <scope>NUCLEOTIDE SEQUENCE</scope>
</reference>
<dbReference type="AlphaFoldDB" id="A0A0F9SMY1"/>
<feature type="coiled-coil region" evidence="1">
    <location>
        <begin position="631"/>
        <end position="659"/>
    </location>
</feature>
<proteinExistence type="predicted"/>
<name>A0A0F9SMY1_9ZZZZ</name>
<protein>
    <submittedName>
        <fullName evidence="2">Uncharacterized protein</fullName>
    </submittedName>
</protein>
<comment type="caution">
    <text evidence="2">The sequence shown here is derived from an EMBL/GenBank/DDBJ whole genome shotgun (WGS) entry which is preliminary data.</text>
</comment>
<evidence type="ECO:0000313" key="2">
    <source>
        <dbReference type="EMBL" id="KKN63722.1"/>
    </source>
</evidence>
<organism evidence="2">
    <name type="scientific">marine sediment metagenome</name>
    <dbReference type="NCBI Taxonomy" id="412755"/>
    <lineage>
        <taxon>unclassified sequences</taxon>
        <taxon>metagenomes</taxon>
        <taxon>ecological metagenomes</taxon>
    </lineage>
</organism>
<keyword evidence="1" id="KW-0175">Coiled coil</keyword>
<accession>A0A0F9SMY1</accession>
<evidence type="ECO:0000256" key="1">
    <source>
        <dbReference type="SAM" id="Coils"/>
    </source>
</evidence>
<dbReference type="EMBL" id="LAZR01000581">
    <property type="protein sequence ID" value="KKN63722.1"/>
    <property type="molecule type" value="Genomic_DNA"/>
</dbReference>
<sequence>MGERLMISGVKRKSTAVEGAFRFFQTVDLIISHFKRDADRKKIFELVNQESTFNDLLISTAAIHIYHSLGIRVQKVLDSNKFTFDSTKSLELIEKKIIIEEVNALLKDSLILEVNLLYKVIDLENKFISILIEERSVELQEIQKDQMIKDIEMKIEGELQEMILNYPPFYFYDLIGDLMGLTNEVKKEILAESAAFKDISVDLEKKLESEEKEDKLIELATLSRLIDKIRKNFEFKSYKELQVEAMPIRMIKKKVLAFNFERFPISINGLNAYIDANLIKKEIITKIESGLKEKTDYDEFERKILSYLELELIKKLRENPNDFVYFLQCLNECDFDDTIYTLSKYGVYNILHLINVDKELSEKVKRTMVRYNLKKLDIVSLNDPSQNLIYKAKKAICQSNFKFGRNYTSDSKNINDLEFINLLNLEKSEDLFTFLEKEVGSSINSLREYIRKKEAIDRVFLNELNLQNYSHILFILEFDEIINELAKGIFFYILSKILRQLSRIIELYLKVSNDRSLFLLTFKKIYGTTDSEEWIRIKLEELIIARLIKRQEEIVVVFNASNQPFLVNGFIFARLMEKSMKSAIDDLKNEPSPIYEDISPLKLKSDVFSPISYCVGYDIIKRFETFEEFRISEVEQIVKEKKKEKEEKAQRLREQQELNTLNWVERRITGSLMRINSPGINPNQLYWQDKDTKIATDNIKLHSELKGEPAELFTQFFNFVVEKIKINALEMKLPNSEKIIEVINNIVEKIITKRLGHSPTPEEKRNILDGERYEIANQIALRIGRLLDKALYSKFKSKQRSS</sequence>